<dbReference type="KEGG" id="vg:63210800"/>
<evidence type="ECO:0000256" key="1">
    <source>
        <dbReference type="SAM" id="Phobius"/>
    </source>
</evidence>
<reference evidence="2 3" key="1">
    <citation type="submission" date="2020-06" db="EMBL/GenBank/DDBJ databases">
        <authorList>
            <person name="Spencer C.E."/>
            <person name="Frederick G.D."/>
            <person name="Baliraine F.N."/>
            <person name="Favela G."/>
            <person name="Farmer V."/>
            <person name="Galindo A."/>
            <person name="Garlena R.A."/>
            <person name="Russell D.A."/>
            <person name="Pope W.H."/>
            <person name="Jacobs-Sera D."/>
            <person name="Hatfull G.F."/>
        </authorList>
    </citation>
    <scope>NUCLEOTIDE SEQUENCE [LARGE SCALE GENOMIC DNA]</scope>
</reference>
<keyword evidence="1" id="KW-0812">Transmembrane</keyword>
<dbReference type="RefSeq" id="YP_010014118.1">
    <property type="nucleotide sequence ID" value="NC_053516.1"/>
</dbReference>
<name>A0A7G8LHZ5_9CAUD</name>
<dbReference type="GeneID" id="63210800"/>
<feature type="transmembrane region" description="Helical" evidence="1">
    <location>
        <begin position="35"/>
        <end position="51"/>
    </location>
</feature>
<keyword evidence="1" id="KW-0472">Membrane</keyword>
<proteinExistence type="predicted"/>
<gene>
    <name evidence="2" type="primary">57</name>
    <name evidence="2" type="ORF">SEA_REINDEER_57</name>
</gene>
<accession>A0A7G8LHZ5</accession>
<evidence type="ECO:0000313" key="2">
    <source>
        <dbReference type="EMBL" id="QNJ56867.1"/>
    </source>
</evidence>
<dbReference type="Proteomes" id="UP000515841">
    <property type="component" value="Segment"/>
</dbReference>
<keyword evidence="1" id="KW-1133">Transmembrane helix</keyword>
<evidence type="ECO:0000313" key="3">
    <source>
        <dbReference type="Proteomes" id="UP000515841"/>
    </source>
</evidence>
<protein>
    <submittedName>
        <fullName evidence="2">Membrane protein</fullName>
    </submittedName>
</protein>
<organism evidence="2 3">
    <name type="scientific">Mycobacterium phage Reindeer</name>
    <dbReference type="NCBI Taxonomy" id="2762283"/>
    <lineage>
        <taxon>Viruses</taxon>
        <taxon>Duplodnaviria</taxon>
        <taxon>Heunggongvirae</taxon>
        <taxon>Uroviricota</taxon>
        <taxon>Caudoviricetes</taxon>
        <taxon>Vilmaviridae</taxon>
        <taxon>Mclasvirinae</taxon>
        <taxon>Bongovirus</taxon>
        <taxon>Bongovirus reindeer</taxon>
    </lineage>
</organism>
<dbReference type="EMBL" id="MT658803">
    <property type="protein sequence ID" value="QNJ56867.1"/>
    <property type="molecule type" value="Genomic_DNA"/>
</dbReference>
<sequence>MRFLAGLLFIIAGGLSVMAVRTISTDDPPPEVVPYIIGGLLAGAGFVLALAD</sequence>
<keyword evidence="3" id="KW-1185">Reference proteome</keyword>